<dbReference type="Proteomes" id="UP001605036">
    <property type="component" value="Unassembled WGS sequence"/>
</dbReference>
<protein>
    <submittedName>
        <fullName evidence="2">Uncharacterized protein</fullName>
    </submittedName>
</protein>
<sequence>MKKATAAHAKPINQAAGNGSRNSNSVLFQLLSRELNDPTTCQEAFAAVLKLVTNGGTGPERKDFLFHAVTYIALRPKFFSSEQFSTLVNQAMLNEIFSEEEKELFSEMNRTRLHLRTKGRSKANVEIEDVGCISNSALFQLLRNSDTCQAAYDIVLKLVMNGVPSKVDLFNALKVIATKPERFSNEQVSVIAGHALQNSTFSENQRKLFYEMEKKVPGPVRTKGSAEAVGRWSAVIKPPVSGAANHPIAITSNAGCISNSALFQLLRDSNTCQAAYEIVLKLVMNGVPSKVDLFNALKVIATKPERFSNEQVSVIAGHALENSTFSENQRKLFSEMKKKGPGPVRTKGSAEAVGRWSAVIKPPVSGAANHPKSIDQAANVCDSSSMSLFQQLKDPAACQKAYKVVLKLVTDGGSVPGMKGDLLSAVIIIASNPKLFSSEQVSFIAGRALLNETFSAKQKKLLSKLKDQNMEQSKRNGCVSGEREVELRAVKEDTIDRAAKLASLKPIDQAEDTSASLKPIDKGEDASGRSSSALFEKLQNPNTCQDAYEIVLKQLANAEVVPGKKDELFNAVQIIASKPQLFSVEQFSATASCITQNKVWSDKQISLISQRMTERHGWMGLADPSVPKLEINSGAMKGATVIKEAIRWKPVDRNEGVRSNFKPSLVHGLKEPITSQQPDIAVLSKTLTENQKSSYSEIKKEGLGRIMINFPLSAHVQSELNSTAVKDVTVDKAATQSNPKDQDENVLGGSNSSLFQKLKDPNSRQEAYQMLLKLAMNGKSIPGSNNDLFNTLEFIVSQQLCSDFEFCSIASRILQNMTLSEKQNKVISKMVAERHYWMGLTGPPEPEVEVHSDTMKEPRSLKHVSQDENACIESNSVPVQDLEEPNTSQQADSTVLSKKIMEKQKKPFSEAMREVPSPATTHVPFCAQSEVNSTAVNETTGGIGATGTYSLPIYQAENACSTSNSVLLGSLKEPNQSQQAGSTTLSKRRKKKKELQQKGPLSEITKEGIDLFRTNSPLSAESEVKSAAVNDATEPTVFYSLPIYQGEYAFIRSSSSFLQKLKEPTTCQEAFKTVMEVIANARSVHEVTIDMLDALEVIASNSKLFTEDQISTLAGCALLSKMFSRKQKTWISELMAKTLAKMSEVSSEVEVQSSAILELRTYKTASQPLTEQPVEFSSQRNAITERNCKDGYRFGRAGWPLSTGPGEYGTVMFPFNKLVPTNYQSCELP</sequence>
<reference evidence="2 3" key="1">
    <citation type="submission" date="2024-09" db="EMBL/GenBank/DDBJ databases">
        <title>Chromosome-scale assembly of Riccia fluitans.</title>
        <authorList>
            <person name="Paukszto L."/>
            <person name="Sawicki J."/>
            <person name="Karawczyk K."/>
            <person name="Piernik-Szablinska J."/>
            <person name="Szczecinska M."/>
            <person name="Mazdziarz M."/>
        </authorList>
    </citation>
    <scope>NUCLEOTIDE SEQUENCE [LARGE SCALE GENOMIC DNA]</scope>
    <source>
        <strain evidence="2">Rf_01</strain>
        <tissue evidence="2">Aerial parts of the thallus</tissue>
    </source>
</reference>
<evidence type="ECO:0000313" key="3">
    <source>
        <dbReference type="Proteomes" id="UP001605036"/>
    </source>
</evidence>
<organism evidence="2 3">
    <name type="scientific">Riccia fluitans</name>
    <dbReference type="NCBI Taxonomy" id="41844"/>
    <lineage>
        <taxon>Eukaryota</taxon>
        <taxon>Viridiplantae</taxon>
        <taxon>Streptophyta</taxon>
        <taxon>Embryophyta</taxon>
        <taxon>Marchantiophyta</taxon>
        <taxon>Marchantiopsida</taxon>
        <taxon>Marchantiidae</taxon>
        <taxon>Marchantiales</taxon>
        <taxon>Ricciaceae</taxon>
        <taxon>Riccia</taxon>
    </lineage>
</organism>
<gene>
    <name evidence="2" type="ORF">R1flu_004481</name>
</gene>
<feature type="region of interest" description="Disordered" evidence="1">
    <location>
        <begin position="734"/>
        <end position="759"/>
    </location>
</feature>
<evidence type="ECO:0000256" key="1">
    <source>
        <dbReference type="SAM" id="MobiDB-lite"/>
    </source>
</evidence>
<feature type="region of interest" description="Disordered" evidence="1">
    <location>
        <begin position="971"/>
        <end position="1000"/>
    </location>
</feature>
<comment type="caution">
    <text evidence="2">The sequence shown here is derived from an EMBL/GenBank/DDBJ whole genome shotgun (WGS) entry which is preliminary data.</text>
</comment>
<dbReference type="AlphaFoldDB" id="A0ABD1YQF0"/>
<feature type="compositionally biased region" description="Polar residues" evidence="1">
    <location>
        <begin position="971"/>
        <end position="980"/>
    </location>
</feature>
<proteinExistence type="predicted"/>
<dbReference type="EMBL" id="JBHFFA010000003">
    <property type="protein sequence ID" value="KAL2633002.1"/>
    <property type="molecule type" value="Genomic_DNA"/>
</dbReference>
<keyword evidence="3" id="KW-1185">Reference proteome</keyword>
<name>A0ABD1YQF0_9MARC</name>
<evidence type="ECO:0000313" key="2">
    <source>
        <dbReference type="EMBL" id="KAL2633002.1"/>
    </source>
</evidence>
<accession>A0ABD1YQF0</accession>